<evidence type="ECO:0000256" key="2">
    <source>
        <dbReference type="ARBA" id="ARBA00011730"/>
    </source>
</evidence>
<dbReference type="PROSITE" id="PS00446">
    <property type="entry name" value="RNA_POL_D_30KD"/>
    <property type="match status" value="1"/>
</dbReference>
<keyword evidence="3" id="KW-0240">DNA-directed RNA polymerase</keyword>
<dbReference type="Proteomes" id="UP001175353">
    <property type="component" value="Unassembled WGS sequence"/>
</dbReference>
<organism evidence="10 11">
    <name type="scientific">Friedmanniomyces endolithicus</name>
    <dbReference type="NCBI Taxonomy" id="329885"/>
    <lineage>
        <taxon>Eukaryota</taxon>
        <taxon>Fungi</taxon>
        <taxon>Dikarya</taxon>
        <taxon>Ascomycota</taxon>
        <taxon>Pezizomycotina</taxon>
        <taxon>Dothideomycetes</taxon>
        <taxon>Dothideomycetidae</taxon>
        <taxon>Mycosphaerellales</taxon>
        <taxon>Teratosphaeriaceae</taxon>
        <taxon>Friedmanniomyces</taxon>
    </lineage>
</organism>
<dbReference type="SUPFAM" id="SSF55257">
    <property type="entry name" value="RBP11-like subunits of RNA polymerase"/>
    <property type="match status" value="1"/>
</dbReference>
<evidence type="ECO:0000256" key="3">
    <source>
        <dbReference type="ARBA" id="ARBA00022478"/>
    </source>
</evidence>
<dbReference type="InterPro" id="IPR001514">
    <property type="entry name" value="DNA-dir_RNA_pol_30-40kDasu_CS"/>
</dbReference>
<dbReference type="PANTHER" id="PTHR11800:SF2">
    <property type="entry name" value="DNA-DIRECTED RNA POLYMERASE II SUBUNIT RPB3"/>
    <property type="match status" value="1"/>
</dbReference>
<dbReference type="GO" id="GO:0006366">
    <property type="term" value="P:transcription by RNA polymerase II"/>
    <property type="evidence" value="ECO:0007669"/>
    <property type="project" value="TreeGrafter"/>
</dbReference>
<keyword evidence="4" id="KW-0804">Transcription</keyword>
<evidence type="ECO:0000256" key="5">
    <source>
        <dbReference type="ARBA" id="ARBA00023242"/>
    </source>
</evidence>
<dbReference type="EMBL" id="JAUJLE010000307">
    <property type="protein sequence ID" value="KAK0961672.1"/>
    <property type="molecule type" value="Genomic_DNA"/>
</dbReference>
<dbReference type="Gene3D" id="2.170.120.12">
    <property type="entry name" value="DNA-directed RNA polymerase, insert domain"/>
    <property type="match status" value="1"/>
</dbReference>
<dbReference type="AlphaFoldDB" id="A0AAN6H8Y6"/>
<dbReference type="PANTHER" id="PTHR11800">
    <property type="entry name" value="DNA-DIRECTED RNA POLYMERASE"/>
    <property type="match status" value="1"/>
</dbReference>
<evidence type="ECO:0000256" key="4">
    <source>
        <dbReference type="ARBA" id="ARBA00023163"/>
    </source>
</evidence>
<dbReference type="GO" id="GO:0005665">
    <property type="term" value="C:RNA polymerase II, core complex"/>
    <property type="evidence" value="ECO:0007669"/>
    <property type="project" value="TreeGrafter"/>
</dbReference>
<evidence type="ECO:0000256" key="6">
    <source>
        <dbReference type="ARBA" id="ARBA00025804"/>
    </source>
</evidence>
<dbReference type="InterPro" id="IPR011262">
    <property type="entry name" value="DNA-dir_RNA_pol_insert"/>
</dbReference>
<dbReference type="Pfam" id="PF01193">
    <property type="entry name" value="RNA_pol_L"/>
    <property type="match status" value="1"/>
</dbReference>
<dbReference type="SMART" id="SM00662">
    <property type="entry name" value="RPOLD"/>
    <property type="match status" value="1"/>
</dbReference>
<keyword evidence="11" id="KW-1185">Reference proteome</keyword>
<evidence type="ECO:0000256" key="7">
    <source>
        <dbReference type="ARBA" id="ARBA00072506"/>
    </source>
</evidence>
<dbReference type="HAMAP" id="MF_00320">
    <property type="entry name" value="RNApol_arch_Rpo3"/>
    <property type="match status" value="1"/>
</dbReference>
<comment type="caution">
    <text evidence="10">The sequence shown here is derived from an EMBL/GenBank/DDBJ whole genome shotgun (WGS) entry which is preliminary data.</text>
</comment>
<evidence type="ECO:0000313" key="11">
    <source>
        <dbReference type="Proteomes" id="UP001175353"/>
    </source>
</evidence>
<comment type="subcellular location">
    <subcellularLocation>
        <location evidence="1">Nucleus</location>
    </subcellularLocation>
</comment>
<evidence type="ECO:0000259" key="9">
    <source>
        <dbReference type="SMART" id="SM00662"/>
    </source>
</evidence>
<dbReference type="CDD" id="cd07031">
    <property type="entry name" value="RNAP_II_RPB3"/>
    <property type="match status" value="1"/>
</dbReference>
<sequence>MPAQSEARIAFASFNNSSIQDVICTPPPDPFTTLATTIAMDDYDYNHNGYHLDDDAADSGPRVNIRDFNNTTIDFVLSHTTLALANSIRRTMLAEIPTVAIDLVEIESNTSVLADEFLAHRLGLVPLSTRGVEEMLYTRDCDCDEFCDNCAVILRLDVANRNLDHNLKVFARDLVAQRVDGQAIHDPRPRGNSTANGYNPAAPATIEDLPPRGVPKRQGALICQLRKGQELKLRCIVKKGIAKEHAKWAPTAAIGFEYDPHNKLRHTQLWHEGNDARAEWPESKNAGWEEPLPAPEDHVMGGGGVAGGVPFDYEAEPSQFYVSLEGTGVMPPDAVLHSGIRTLQLKLGGVIQQLSALTESGHDTTAVVNTMDSPAPEVGNGEHTAYGGGRTPGYGGQQTAYGGGMTPGYGGGAVGQGTAYGGGGQTPAYGAGSAYGGGGLGGATPYGGRPGY</sequence>
<reference evidence="10" key="1">
    <citation type="submission" date="2023-06" db="EMBL/GenBank/DDBJ databases">
        <title>Black Yeasts Isolated from many extreme environments.</title>
        <authorList>
            <person name="Coleine C."/>
            <person name="Stajich J.E."/>
            <person name="Selbmann L."/>
        </authorList>
    </citation>
    <scope>NUCLEOTIDE SEQUENCE</scope>
    <source>
        <strain evidence="10">CCFEE 5200</strain>
    </source>
</reference>
<dbReference type="Pfam" id="PF01000">
    <property type="entry name" value="RNA_pol_A_bac"/>
    <property type="match status" value="1"/>
</dbReference>
<keyword evidence="5" id="KW-0539">Nucleus</keyword>
<dbReference type="InterPro" id="IPR022842">
    <property type="entry name" value="RNAP_Rpo3/Rpb3/RPAC1"/>
</dbReference>
<evidence type="ECO:0000256" key="1">
    <source>
        <dbReference type="ARBA" id="ARBA00004123"/>
    </source>
</evidence>
<gene>
    <name evidence="10" type="primary">rpb3_3</name>
    <name evidence="10" type="ORF">LTR91_019785</name>
</gene>
<feature type="domain" description="DNA-directed RNA polymerase RpoA/D/Rpb3-type" evidence="9">
    <location>
        <begin position="72"/>
        <end position="353"/>
    </location>
</feature>
<accession>A0AAN6H8Y6</accession>
<dbReference type="InterPro" id="IPR036603">
    <property type="entry name" value="RBP11-like"/>
</dbReference>
<dbReference type="InterPro" id="IPR011263">
    <property type="entry name" value="DNA-dir_RNA_pol_RpoA/D/Rpb3"/>
</dbReference>
<dbReference type="GO" id="GO:0003899">
    <property type="term" value="F:DNA-directed RNA polymerase activity"/>
    <property type="evidence" value="ECO:0007669"/>
    <property type="project" value="InterPro"/>
</dbReference>
<evidence type="ECO:0000256" key="8">
    <source>
        <dbReference type="SAM" id="MobiDB-lite"/>
    </source>
</evidence>
<protein>
    <recommendedName>
        <fullName evidence="7">DNA-directed RNA polymerase II subunit RPB3</fullName>
    </recommendedName>
</protein>
<dbReference type="GO" id="GO:0046983">
    <property type="term" value="F:protein dimerization activity"/>
    <property type="evidence" value="ECO:0007669"/>
    <property type="project" value="InterPro"/>
</dbReference>
<dbReference type="InterPro" id="IPR036643">
    <property type="entry name" value="RNApol_insert_sf"/>
</dbReference>
<dbReference type="Gene3D" id="3.30.1360.10">
    <property type="entry name" value="RNA polymerase, RBP11-like subunit"/>
    <property type="match status" value="1"/>
</dbReference>
<dbReference type="GO" id="GO:0003677">
    <property type="term" value="F:DNA binding"/>
    <property type="evidence" value="ECO:0007669"/>
    <property type="project" value="InterPro"/>
</dbReference>
<comment type="subunit">
    <text evidence="2">Component of the RNA polymerase II (Pol II) complex consisting of 12 subunits.</text>
</comment>
<feature type="region of interest" description="Disordered" evidence="8">
    <location>
        <begin position="183"/>
        <end position="211"/>
    </location>
</feature>
<dbReference type="SUPFAM" id="SSF56553">
    <property type="entry name" value="Insert subdomain of RNA polymerase alpha subunit"/>
    <property type="match status" value="1"/>
</dbReference>
<dbReference type="FunFam" id="2.170.120.12:FF:000002">
    <property type="entry name" value="DNA-directed RNA polymerase II subunit RPB3"/>
    <property type="match status" value="1"/>
</dbReference>
<proteinExistence type="inferred from homology"/>
<dbReference type="InterPro" id="IPR050518">
    <property type="entry name" value="Rpo3/RPB3_RNA_Pol_subunit"/>
</dbReference>
<comment type="similarity">
    <text evidence="6">Belongs to the archaeal Rpo3/eukaryotic RPB3 RNA polymerase subunit family.</text>
</comment>
<name>A0AAN6H8Y6_9PEZI</name>
<evidence type="ECO:0000313" key="10">
    <source>
        <dbReference type="EMBL" id="KAK0961672.1"/>
    </source>
</evidence>